<accession>A0A8M1N0A0</accession>
<dbReference type="PRINTS" id="PR01248">
    <property type="entry name" value="TYPE1KERATIN"/>
</dbReference>
<dbReference type="GO" id="GO:0005856">
    <property type="term" value="C:cytoskeleton"/>
    <property type="evidence" value="ECO:0000318"/>
    <property type="project" value="GO_Central"/>
</dbReference>
<reference evidence="11" key="2">
    <citation type="journal article" date="2006" name="Gene">
        <title>Independent expansion of the keratin gene family in teleostean fish and mammals: an insight from phylogenetic analysis and radiation hybrid mapping of keratin genes in zebrafish.</title>
        <authorList>
            <person name="Krushna Padhi B."/>
            <person name="Akimenko M.A."/>
            <person name="Ekker M."/>
        </authorList>
    </citation>
    <scope>NUCLEOTIDE SEQUENCE</scope>
</reference>
<dbReference type="ZFIN" id="ZDB-GENE-040718-88">
    <property type="gene designation" value="krt95"/>
</dbReference>
<dbReference type="FunFam" id="1.20.5.1160:FF:000002">
    <property type="entry name" value="Type I keratin 10"/>
    <property type="match status" value="1"/>
</dbReference>
<comment type="similarity">
    <text evidence="4">Belongs to the intermediate filament family.</text>
</comment>
<accession>E7F1P8</accession>
<dbReference type="Gene3D" id="1.20.5.1160">
    <property type="entry name" value="Vasodilator-stimulated phosphoprotein"/>
    <property type="match status" value="1"/>
</dbReference>
<dbReference type="PaxDb" id="7955-ENSDARP00000041532"/>
<dbReference type="Ensembl" id="ENSDART00000104203.4">
    <property type="protein sequence ID" value="ENSDARP00000094978.3"/>
    <property type="gene ID" value="ENSDARG00000014356.11"/>
</dbReference>
<feature type="domain" description="IF rod" evidence="6">
    <location>
        <begin position="92"/>
        <end position="404"/>
    </location>
</feature>
<dbReference type="EMBL" id="BX469912">
    <property type="status" value="NOT_ANNOTATED_CDS"/>
    <property type="molecule type" value="Genomic_DNA"/>
</dbReference>
<dbReference type="PANTHER" id="PTHR23239:SF347">
    <property type="entry name" value="KERATIN 93-RELATED"/>
    <property type="match status" value="1"/>
</dbReference>
<evidence type="ECO:0000256" key="4">
    <source>
        <dbReference type="RuleBase" id="RU000685"/>
    </source>
</evidence>
<dbReference type="RefSeq" id="NP_001002392.1">
    <property type="nucleotide sequence ID" value="NM_001002392.1"/>
</dbReference>
<feature type="coiled-coil region" evidence="5">
    <location>
        <begin position="195"/>
        <end position="229"/>
    </location>
</feature>
<evidence type="ECO:0000313" key="11">
    <source>
        <dbReference type="RefSeq" id="NP_001002392.1"/>
    </source>
</evidence>
<keyword evidence="10" id="KW-1185">Reference proteome</keyword>
<reference evidence="8 10" key="5">
    <citation type="journal article" date="2013" name="Nature">
        <title>The zebrafish reference genome sequence and its relationship to the human genome.</title>
        <authorList>
            <consortium name="Genome Reference Consortium Zebrafish"/>
            <person name="Howe K."/>
            <person name="Clark M.D."/>
            <person name="Torroja C.F."/>
            <person name="Torrance J."/>
            <person name="Berthelot C."/>
            <person name="Muffato M."/>
            <person name="Collins J.E."/>
            <person name="Humphray S."/>
            <person name="McLaren K."/>
            <person name="Matthews L."/>
            <person name="McLaren S."/>
            <person name="Sealy I."/>
            <person name="Caccamo M."/>
            <person name="Churcher C."/>
            <person name="Scott C."/>
            <person name="Barrett J.C."/>
            <person name="Koch R."/>
            <person name="Rauch G.J."/>
            <person name="White S."/>
            <person name="Chow W."/>
            <person name="Kilian B."/>
            <person name="Quintais L.T."/>
            <person name="Guerra-Assuncao J.A."/>
            <person name="Zhou Y."/>
            <person name="Gu Y."/>
            <person name="Yen J."/>
            <person name="Vogel J.H."/>
            <person name="Eyre T."/>
            <person name="Redmond S."/>
            <person name="Banerjee R."/>
            <person name="Chi J."/>
            <person name="Fu B."/>
            <person name="Langley E."/>
            <person name="Maguire S.F."/>
            <person name="Laird G.K."/>
            <person name="Lloyd D."/>
            <person name="Kenyon E."/>
            <person name="Donaldson S."/>
            <person name="Sehra H."/>
            <person name="Almeida-King J."/>
            <person name="Loveland J."/>
            <person name="Trevanion S."/>
            <person name="Jones M."/>
            <person name="Quail M."/>
            <person name="Willey D."/>
            <person name="Hunt A."/>
            <person name="Burton J."/>
            <person name="Sims S."/>
            <person name="McLay K."/>
            <person name="Plumb B."/>
            <person name="Davis J."/>
            <person name="Clee C."/>
            <person name="Oliver K."/>
            <person name="Clark R."/>
            <person name="Riddle C."/>
            <person name="Elliot D."/>
            <person name="Eliott D."/>
            <person name="Threadgold G."/>
            <person name="Harden G."/>
            <person name="Ware D."/>
            <person name="Begum S."/>
            <person name="Mortimore B."/>
            <person name="Mortimer B."/>
            <person name="Kerry G."/>
            <person name="Heath P."/>
            <person name="Phillimore B."/>
            <person name="Tracey A."/>
            <person name="Corby N."/>
            <person name="Dunn M."/>
            <person name="Johnson C."/>
            <person name="Wood J."/>
            <person name="Clark S."/>
            <person name="Pelan S."/>
            <person name="Griffiths G."/>
            <person name="Smith M."/>
            <person name="Glithero R."/>
            <person name="Howden P."/>
            <person name="Barker N."/>
            <person name="Lloyd C."/>
            <person name="Stevens C."/>
            <person name="Harley J."/>
            <person name="Holt K."/>
            <person name="Panagiotidis G."/>
            <person name="Lovell J."/>
            <person name="Beasley H."/>
            <person name="Henderson C."/>
            <person name="Gordon D."/>
            <person name="Auger K."/>
            <person name="Wright D."/>
            <person name="Collins J."/>
            <person name="Raisen C."/>
            <person name="Dyer L."/>
            <person name="Leung K."/>
            <person name="Robertson L."/>
            <person name="Ambridge K."/>
            <person name="Leongamornlert D."/>
            <person name="McGuire S."/>
            <person name="Gilderthorp R."/>
            <person name="Griffiths C."/>
            <person name="Manthravadi D."/>
            <person name="Nichol S."/>
            <person name="Barker G."/>
            <person name="Whitehead S."/>
            <person name="Kay M."/>
            <person name="Brown J."/>
            <person name="Murnane C."/>
            <person name="Gray E."/>
            <person name="Humphries M."/>
            <person name="Sycamore N."/>
            <person name="Barker D."/>
            <person name="Saunders D."/>
            <person name="Wallis J."/>
            <person name="Babbage A."/>
            <person name="Hammond S."/>
            <person name="Mashreghi-Mohammadi M."/>
            <person name="Barr L."/>
            <person name="Martin S."/>
            <person name="Wray P."/>
            <person name="Ellington A."/>
            <person name="Matthews N."/>
            <person name="Ellwood M."/>
            <person name="Woodmansey R."/>
            <person name="Clark G."/>
            <person name="Cooper J."/>
            <person name="Cooper J."/>
            <person name="Tromans A."/>
            <person name="Grafham D."/>
            <person name="Skuce C."/>
            <person name="Pandian R."/>
            <person name="Andrews R."/>
            <person name="Harrison E."/>
            <person name="Kimberley A."/>
            <person name="Garnett J."/>
            <person name="Fosker N."/>
            <person name="Hall R."/>
            <person name="Garner P."/>
            <person name="Kelly D."/>
            <person name="Bird C."/>
            <person name="Palmer S."/>
            <person name="Gehring I."/>
            <person name="Berger A."/>
            <person name="Dooley C.M."/>
            <person name="Ersan-Urun Z."/>
            <person name="Eser C."/>
            <person name="Geiger H."/>
            <person name="Geisler M."/>
            <person name="Karotki L."/>
            <person name="Kirn A."/>
            <person name="Konantz J."/>
            <person name="Konantz M."/>
            <person name="Oberlander M."/>
            <person name="Rudolph-Geiger S."/>
            <person name="Teucke M."/>
            <person name="Lanz C."/>
            <person name="Raddatz G."/>
            <person name="Osoegawa K."/>
            <person name="Zhu B."/>
            <person name="Rapp A."/>
            <person name="Widaa S."/>
            <person name="Langford C."/>
            <person name="Yang F."/>
            <person name="Schuster S.C."/>
            <person name="Carter N.P."/>
            <person name="Harrow J."/>
            <person name="Ning Z."/>
            <person name="Herrero J."/>
            <person name="Searle S.M."/>
            <person name="Enright A."/>
            <person name="Geisler R."/>
            <person name="Plasterk R.H."/>
            <person name="Lee C."/>
            <person name="Westerfield M."/>
            <person name="de Jong P.J."/>
            <person name="Zon L.I."/>
            <person name="Postlethwait J.H."/>
            <person name="Nusslein-Volhard C."/>
            <person name="Hubbard T.J."/>
            <person name="Roest Crollius H."/>
            <person name="Rogers J."/>
            <person name="Stemple D.L."/>
        </authorList>
    </citation>
    <scope>NUCLEOTIDE SEQUENCE [LARGE SCALE GENOMIC DNA]</scope>
    <source>
        <strain evidence="8">Tuebingen</strain>
    </source>
</reference>
<dbReference type="GO" id="GO:0005198">
    <property type="term" value="F:structural molecule activity"/>
    <property type="evidence" value="ECO:0007669"/>
    <property type="project" value="InterPro"/>
</dbReference>
<reference evidence="8" key="4">
    <citation type="submission" date="2012-02" db="UniProtKB">
        <authorList>
            <consortium name="Ensembl"/>
        </authorList>
    </citation>
    <scope>IDENTIFICATION</scope>
    <source>
        <strain evidence="8">Tuebingen</strain>
    </source>
</reference>
<dbReference type="InterPro" id="IPR002957">
    <property type="entry name" value="Keratin_I"/>
</dbReference>
<dbReference type="PANTHER" id="PTHR23239">
    <property type="entry name" value="INTERMEDIATE FILAMENT"/>
    <property type="match status" value="1"/>
</dbReference>
<keyword evidence="1 11" id="KW-0416">Keratin</keyword>
<proteinExistence type="evidence at transcript level"/>
<dbReference type="GeneID" id="436665"/>
<dbReference type="eggNOG" id="ENOG502QTM6">
    <property type="taxonomic scope" value="Eukaryota"/>
</dbReference>
<dbReference type="FunFam" id="1.20.5.500:FF:000001">
    <property type="entry name" value="Type II keratin 23"/>
    <property type="match status" value="1"/>
</dbReference>
<dbReference type="Gene3D" id="1.20.5.170">
    <property type="match status" value="1"/>
</dbReference>
<dbReference type="AlphaFoldDB" id="Q6DG66"/>
<dbReference type="Pfam" id="PF00038">
    <property type="entry name" value="Filament"/>
    <property type="match status" value="1"/>
</dbReference>
<dbReference type="SMART" id="SM01391">
    <property type="entry name" value="Filament"/>
    <property type="match status" value="1"/>
</dbReference>
<sequence length="425" mass="47850">MSCSLRTSSCQGPKTMTSKSIVTPIRCGTVTACAPKAYSITGCGFGGGSRISSSCYRRVGCYPDLLCKISGGYGRLNSVLTAKSCDYTQLNEKTTMQNLNDRLASYIEKVRCLEAANATLEQQIRDYYEKKGPICQRDYSCYWNTINCLKEQIAAANVNNANILLQIDNSKLAADDFRIKYEHEIAVRQCVESDIANLRRLLDQATLSKAELENQIETLIGDLECLKKNHQEDVAALMCQLTNSKVCVEVDAAPQQDLNKILDDIRCHYENIIDKHRREQECWFKEKTAQLCKDVAGDTECLETSRSQISDLRRTLQCLEIELQSQLSMKCALEASLRETEARYSTMLAGYQKHINTYEAELSQVRAGIEQQGRDYDALLDIKSRLEQEIATYRCLLENQPIKTQEGGVFVCSTPVETVACKQFI</sequence>
<accession>Q6DG66</accession>
<evidence type="ECO:0000259" key="6">
    <source>
        <dbReference type="PROSITE" id="PS51842"/>
    </source>
</evidence>
<dbReference type="SMR" id="Q6DG66"/>
<gene>
    <name evidence="8 11 12" type="primary">krt95</name>
    <name evidence="7 11" type="ORF">zgc:92035</name>
</gene>
<dbReference type="Reactome" id="R-DRE-6809371">
    <property type="pathway name" value="Formation of the cornified envelope"/>
</dbReference>
<dbReference type="Ensembl" id="ENSDART00000041533.5">
    <property type="protein sequence ID" value="ENSDARP00000041532.3"/>
    <property type="gene ID" value="ENSDARG00000014356.11"/>
</dbReference>
<protein>
    <submittedName>
        <fullName evidence="8 11">Keratin 95</fullName>
    </submittedName>
    <submittedName>
        <fullName evidence="7">Zgc:92035</fullName>
    </submittedName>
</protein>
<dbReference type="CTD" id="436665"/>
<keyword evidence="3 5" id="KW-0175">Coiled coil</keyword>
<dbReference type="KEGG" id="dre:436665"/>
<dbReference type="PROSITE" id="PS00226">
    <property type="entry name" value="IF_ROD_1"/>
    <property type="match status" value="1"/>
</dbReference>
<dbReference type="Bgee" id="ENSDARG00000014356">
    <property type="expression patterns" value="Expressed in tail and 3 other cell types or tissues"/>
</dbReference>
<dbReference type="PROSITE" id="PS51842">
    <property type="entry name" value="IF_ROD_2"/>
    <property type="match status" value="1"/>
</dbReference>
<dbReference type="InterPro" id="IPR018039">
    <property type="entry name" value="IF_conserved"/>
</dbReference>
<dbReference type="Proteomes" id="UP000000437">
    <property type="component" value="Chromosome 11"/>
</dbReference>
<keyword evidence="2 4" id="KW-0403">Intermediate filament</keyword>
<dbReference type="OrthoDB" id="2441647at2759"/>
<dbReference type="FunFam" id="1.20.5.170:FF:000002">
    <property type="entry name" value="Type I keratin KA11"/>
    <property type="match status" value="1"/>
</dbReference>
<dbReference type="InterPro" id="IPR039008">
    <property type="entry name" value="IF_rod_dom"/>
</dbReference>
<evidence type="ECO:0000256" key="5">
    <source>
        <dbReference type="SAM" id="Coils"/>
    </source>
</evidence>
<dbReference type="GO" id="GO:0005882">
    <property type="term" value="C:intermediate filament"/>
    <property type="evidence" value="ECO:0007669"/>
    <property type="project" value="UniProtKB-KW"/>
</dbReference>
<reference evidence="9" key="3">
    <citation type="submission" date="2011-04" db="UniProtKB">
        <authorList>
            <consortium name="Ensembl"/>
        </authorList>
    </citation>
    <scope>IDENTIFICATION</scope>
    <source>
        <strain evidence="9">Tuebingen</strain>
    </source>
</reference>
<name>Q6DG66_DANRE</name>
<feature type="coiled-coil region" evidence="5">
    <location>
        <begin position="302"/>
        <end position="329"/>
    </location>
</feature>
<reference evidence="7" key="1">
    <citation type="submission" date="2004-07" db="EMBL/GenBank/DDBJ databases">
        <authorList>
            <consortium name="NIH - Zebrafish Gene Collection (ZGC) project"/>
        </authorList>
    </citation>
    <scope>NUCLEOTIDE SEQUENCE [LARGE SCALE MRNA]</scope>
    <source>
        <tissue evidence="7">Whole</tissue>
    </source>
</reference>
<reference evidence="11" key="6">
    <citation type="journal article" date="2019" name="G3 (Bethesda)">
        <title>Tissue-Specific Transcriptomes Reveal Gene Expression Trajectories in Two Maturing Skin Epithelial Layers in Zebrafish Embryos.</title>
        <authorList>
            <person name="Cokus S.J."/>
            <person name="De La Torre M."/>
            <person name="Medina E.F."/>
            <person name="Rasmussen J.P."/>
            <person name="Ramirez-Gutierrez J."/>
            <person name="Sagasti A."/>
            <person name="Wang F."/>
        </authorList>
    </citation>
    <scope>NUCLEOTIDE SEQUENCE</scope>
</reference>
<dbReference type="Reactome" id="R-DRE-6805567">
    <property type="pathway name" value="Keratinization"/>
</dbReference>
<dbReference type="STRING" id="7955.ENSDARP00000041532"/>
<evidence type="ECO:0000313" key="9">
    <source>
        <dbReference type="Ensembl" id="ENSDARP00000094978"/>
    </source>
</evidence>
<dbReference type="HOGENOM" id="CLU_012560_8_1_1"/>
<evidence type="ECO:0000313" key="12">
    <source>
        <dbReference type="ZFIN" id="ZDB-GENE-040718-88"/>
    </source>
</evidence>
<evidence type="ECO:0000256" key="2">
    <source>
        <dbReference type="ARBA" id="ARBA00022754"/>
    </source>
</evidence>
<evidence type="ECO:0000313" key="8">
    <source>
        <dbReference type="Ensembl" id="ENSDARP00000041532"/>
    </source>
</evidence>
<dbReference type="AGR" id="ZFIN:ZDB-GENE-040718-88"/>
<evidence type="ECO:0000313" key="7">
    <source>
        <dbReference type="EMBL" id="AAH76485.1"/>
    </source>
</evidence>
<evidence type="ECO:0000256" key="1">
    <source>
        <dbReference type="ARBA" id="ARBA00022744"/>
    </source>
</evidence>
<dbReference type="GeneTree" id="ENSGT00940000155258"/>
<reference evidence="11" key="7">
    <citation type="journal article" date="2022" name="Hum. Genomics">
        <title>Update of the keratin gene family: evolution, tissue-specific expression patterns, and relevance to clinical disorders.</title>
        <authorList>
            <person name="Ho M."/>
            <person name="Thompson B."/>
            <person name="Fisk J.N."/>
            <person name="Nebert D.W."/>
            <person name="Bruford E.A."/>
            <person name="Vasiliou V."/>
            <person name="Bunick C.G."/>
        </authorList>
    </citation>
    <scope>NUCLEOTIDE SEQUENCE</scope>
</reference>
<evidence type="ECO:0000313" key="10">
    <source>
        <dbReference type="Proteomes" id="UP000000437"/>
    </source>
</evidence>
<reference evidence="11" key="8">
    <citation type="submission" date="2025-04" db="UniProtKB">
        <authorList>
            <consortium name="RefSeq"/>
        </authorList>
    </citation>
    <scope>IDENTIFICATION</scope>
</reference>
<organism evidence="7">
    <name type="scientific">Danio rerio</name>
    <name type="common">Zebrafish</name>
    <name type="synonym">Brachydanio rerio</name>
    <dbReference type="NCBI Taxonomy" id="7955"/>
    <lineage>
        <taxon>Eukaryota</taxon>
        <taxon>Metazoa</taxon>
        <taxon>Chordata</taxon>
        <taxon>Craniata</taxon>
        <taxon>Vertebrata</taxon>
        <taxon>Euteleostomi</taxon>
        <taxon>Actinopterygii</taxon>
        <taxon>Neopterygii</taxon>
        <taxon>Teleostei</taxon>
        <taxon>Ostariophysi</taxon>
        <taxon>Cypriniformes</taxon>
        <taxon>Danionidae</taxon>
        <taxon>Danioninae</taxon>
        <taxon>Danio</taxon>
    </lineage>
</organism>
<dbReference type="EMBL" id="BC076485">
    <property type="protein sequence ID" value="AAH76485.1"/>
    <property type="molecule type" value="mRNA"/>
</dbReference>
<dbReference type="Gene3D" id="1.20.5.500">
    <property type="entry name" value="Single helix bin"/>
    <property type="match status" value="1"/>
</dbReference>
<evidence type="ECO:0000256" key="3">
    <source>
        <dbReference type="ARBA" id="ARBA00023054"/>
    </source>
</evidence>
<dbReference type="SUPFAM" id="SSF64593">
    <property type="entry name" value="Intermediate filament protein, coiled coil region"/>
    <property type="match status" value="2"/>
</dbReference>
<feature type="coiled-coil region" evidence="5">
    <location>
        <begin position="96"/>
        <end position="130"/>
    </location>
</feature>